<dbReference type="SMART" id="SM00906">
    <property type="entry name" value="Fungal_trans"/>
    <property type="match status" value="1"/>
</dbReference>
<keyword evidence="3" id="KW-0805">Transcription regulation</keyword>
<feature type="region of interest" description="Disordered" evidence="7">
    <location>
        <begin position="76"/>
        <end position="105"/>
    </location>
</feature>
<feature type="compositionally biased region" description="Acidic residues" evidence="7">
    <location>
        <begin position="87"/>
        <end position="105"/>
    </location>
</feature>
<name>A0A162PG39_COLIC</name>
<feature type="domain" description="Xylanolytic transcriptional activator regulatory" evidence="8">
    <location>
        <begin position="322"/>
        <end position="406"/>
    </location>
</feature>
<sequence length="708" mass="78465">MDSLCQRLEILTGQLSQSIRTLDRRPPGDPQEKHTEELHRAAEFLRSLPNSSNSFAHTRRFATAVGRDVNSQSPINARKTFPLEAPLETDDTLESSSSESEDFDIEPNNGSHLQAENENEGVGRAGALVLDSYKRLRFVGGATNNMLIEAAKSLLSTVPIQTPPPTTGASHSTPSLESLEVPLFTSGKIWPELPYLPKPESLPRPPQYVSDLLVSLYFEKLHYTFPVLFKPYFMRRYQKMLRTTSDCSTSKHGRFLMTFFAVCACSSGLLPSNSAAGLPGIEYYQKALLMCYAAAGEASLERVQCLSLLAMCSAGWNTLSQSWNLAGQAVRAALDLGLHLSSHSITTFMPKTPKENTAEFSKLQISRRVWWCVYTLDRITSICLGRPMAVQDEDCDCELPLDMRDDDVGSYHNNQEKIHVGGRGPSSPMSGFLAFARLCRLSGKIQQFSSPLKLRNLASADADRTQKFLARVDAYDQVLRKWLESLPGDIQFSANRMDKGYGNISMVNCVTIFFLHAGSLINLYRFFLSYPKEAALRHEIDTSGAISQCINAAKGCIYAADLVRDLVPSSHHLAMCVHYLTISGILLLRIPLDRTNNEIFDDVERCAASLKDLEPRWSGASRSRAIIEQLLLHRRTEFFGVPDKSNGNTDCTPTTPGISRAHKRKAADFDNALSPSTGNSHDLLGSGSIPESHEFNHLDTVLFPSWAG</sequence>
<dbReference type="InterPro" id="IPR051615">
    <property type="entry name" value="Transcr_Regulatory_Elem"/>
</dbReference>
<organism evidence="9 10">
    <name type="scientific">Colletotrichum incanum</name>
    <name type="common">Soybean anthracnose fungus</name>
    <dbReference type="NCBI Taxonomy" id="1573173"/>
    <lineage>
        <taxon>Eukaryota</taxon>
        <taxon>Fungi</taxon>
        <taxon>Dikarya</taxon>
        <taxon>Ascomycota</taxon>
        <taxon>Pezizomycotina</taxon>
        <taxon>Sordariomycetes</taxon>
        <taxon>Hypocreomycetidae</taxon>
        <taxon>Glomerellales</taxon>
        <taxon>Glomerellaceae</taxon>
        <taxon>Colletotrichum</taxon>
        <taxon>Colletotrichum spaethianum species complex</taxon>
    </lineage>
</organism>
<comment type="caution">
    <text evidence="9">The sequence shown here is derived from an EMBL/GenBank/DDBJ whole genome shotgun (WGS) entry which is preliminary data.</text>
</comment>
<keyword evidence="4" id="KW-0238">DNA-binding</keyword>
<evidence type="ECO:0000256" key="3">
    <source>
        <dbReference type="ARBA" id="ARBA00023015"/>
    </source>
</evidence>
<keyword evidence="2" id="KW-0862">Zinc</keyword>
<protein>
    <submittedName>
        <fullName evidence="9">Zn 2cys6 transcription factor</fullName>
    </submittedName>
</protein>
<evidence type="ECO:0000256" key="7">
    <source>
        <dbReference type="SAM" id="MobiDB-lite"/>
    </source>
</evidence>
<dbReference type="PANTHER" id="PTHR31313:SF81">
    <property type="entry name" value="TY1 ENHANCER ACTIVATOR"/>
    <property type="match status" value="1"/>
</dbReference>
<evidence type="ECO:0000256" key="2">
    <source>
        <dbReference type="ARBA" id="ARBA00022833"/>
    </source>
</evidence>
<dbReference type="GO" id="GO:0003677">
    <property type="term" value="F:DNA binding"/>
    <property type="evidence" value="ECO:0007669"/>
    <property type="project" value="UniProtKB-KW"/>
</dbReference>
<evidence type="ECO:0000256" key="4">
    <source>
        <dbReference type="ARBA" id="ARBA00023125"/>
    </source>
</evidence>
<evidence type="ECO:0000256" key="1">
    <source>
        <dbReference type="ARBA" id="ARBA00022723"/>
    </source>
</evidence>
<dbReference type="InterPro" id="IPR007219">
    <property type="entry name" value="XnlR_reg_dom"/>
</dbReference>
<reference evidence="9 10" key="1">
    <citation type="submission" date="2015-06" db="EMBL/GenBank/DDBJ databases">
        <title>Survival trade-offs in plant roots during colonization by closely related pathogenic and mutualistic fungi.</title>
        <authorList>
            <person name="Hacquard S."/>
            <person name="Kracher B."/>
            <person name="Hiruma K."/>
            <person name="Weinman A."/>
            <person name="Muench P."/>
            <person name="Garrido Oter R."/>
            <person name="Ver Loren van Themaat E."/>
            <person name="Dallerey J.-F."/>
            <person name="Damm U."/>
            <person name="Henrissat B."/>
            <person name="Lespinet O."/>
            <person name="Thon M."/>
            <person name="Kemen E."/>
            <person name="McHardy A.C."/>
            <person name="Schulze-Lefert P."/>
            <person name="O'Connell R.J."/>
        </authorList>
    </citation>
    <scope>NUCLEOTIDE SEQUENCE [LARGE SCALE GENOMIC DNA]</scope>
    <source>
        <strain evidence="9 10">MAFF 238704</strain>
    </source>
</reference>
<evidence type="ECO:0000256" key="5">
    <source>
        <dbReference type="ARBA" id="ARBA00023163"/>
    </source>
</evidence>
<proteinExistence type="predicted"/>
<dbReference type="AlphaFoldDB" id="A0A162PG39"/>
<accession>A0A162PG39</accession>
<dbReference type="GO" id="GO:0008270">
    <property type="term" value="F:zinc ion binding"/>
    <property type="evidence" value="ECO:0007669"/>
    <property type="project" value="InterPro"/>
</dbReference>
<keyword evidence="10" id="KW-1185">Reference proteome</keyword>
<keyword evidence="6" id="KW-0539">Nucleus</keyword>
<dbReference type="STRING" id="1573173.A0A162PG39"/>
<evidence type="ECO:0000256" key="6">
    <source>
        <dbReference type="ARBA" id="ARBA00023242"/>
    </source>
</evidence>
<evidence type="ECO:0000313" key="9">
    <source>
        <dbReference type="EMBL" id="KZL87105.1"/>
    </source>
</evidence>
<dbReference type="CDD" id="cd12148">
    <property type="entry name" value="fungal_TF_MHR"/>
    <property type="match status" value="1"/>
</dbReference>
<evidence type="ECO:0000313" key="10">
    <source>
        <dbReference type="Proteomes" id="UP000076584"/>
    </source>
</evidence>
<evidence type="ECO:0000259" key="8">
    <source>
        <dbReference type="SMART" id="SM00906"/>
    </source>
</evidence>
<dbReference type="Pfam" id="PF04082">
    <property type="entry name" value="Fungal_trans"/>
    <property type="match status" value="1"/>
</dbReference>
<dbReference type="GO" id="GO:0006351">
    <property type="term" value="P:DNA-templated transcription"/>
    <property type="evidence" value="ECO:0007669"/>
    <property type="project" value="InterPro"/>
</dbReference>
<dbReference type="Proteomes" id="UP000076584">
    <property type="component" value="Unassembled WGS sequence"/>
</dbReference>
<dbReference type="EMBL" id="LFIW01000334">
    <property type="protein sequence ID" value="KZL87105.1"/>
    <property type="molecule type" value="Genomic_DNA"/>
</dbReference>
<keyword evidence="1" id="KW-0479">Metal-binding</keyword>
<dbReference type="PANTHER" id="PTHR31313">
    <property type="entry name" value="TY1 ENHANCER ACTIVATOR"/>
    <property type="match status" value="1"/>
</dbReference>
<gene>
    <name evidence="9" type="ORF">CI238_01654</name>
</gene>
<keyword evidence="5" id="KW-0804">Transcription</keyword>